<evidence type="ECO:0000256" key="10">
    <source>
        <dbReference type="RuleBase" id="RU004504"/>
    </source>
</evidence>
<dbReference type="AlphaFoldDB" id="A0A0L0HPV5"/>
<dbReference type="FunFam" id="3.40.640.10:FF:000027">
    <property type="entry name" value="Serine--pyruvate aminotransferase, mitochondrial"/>
    <property type="match status" value="1"/>
</dbReference>
<gene>
    <name evidence="12" type="ORF">SPPG_00944</name>
</gene>
<dbReference type="InterPro" id="IPR000192">
    <property type="entry name" value="Aminotrans_V_dom"/>
</dbReference>
<evidence type="ECO:0000256" key="2">
    <source>
        <dbReference type="ARBA" id="ARBA00009236"/>
    </source>
</evidence>
<comment type="cofactor">
    <cofactor evidence="1 8 10">
        <name>pyridoxal 5'-phosphate</name>
        <dbReference type="ChEBI" id="CHEBI:597326"/>
    </cofactor>
</comment>
<evidence type="ECO:0000256" key="1">
    <source>
        <dbReference type="ARBA" id="ARBA00001933"/>
    </source>
</evidence>
<dbReference type="GeneID" id="27684642"/>
<dbReference type="VEuPathDB" id="FungiDB:SPPG_00944"/>
<proteinExistence type="inferred from homology"/>
<feature type="domain" description="Aminotransferase class V" evidence="11">
    <location>
        <begin position="63"/>
        <end position="379"/>
    </location>
</feature>
<dbReference type="Pfam" id="PF00266">
    <property type="entry name" value="Aminotran_5"/>
    <property type="match status" value="1"/>
</dbReference>
<feature type="binding site" evidence="7">
    <location>
        <position position="386"/>
    </location>
    <ligand>
        <name>substrate</name>
    </ligand>
</feature>
<dbReference type="InterPro" id="IPR024169">
    <property type="entry name" value="SP_NH2Trfase/AEP_transaminase"/>
</dbReference>
<dbReference type="Gene3D" id="3.40.640.10">
    <property type="entry name" value="Type I PLP-dependent aspartate aminotransferase-like (Major domain)"/>
    <property type="match status" value="1"/>
</dbReference>
<dbReference type="InterPro" id="IPR015421">
    <property type="entry name" value="PyrdxlP-dep_Trfase_major"/>
</dbReference>
<keyword evidence="6 8" id="KW-0663">Pyridoxal phosphate</keyword>
<accession>A0A0L0HPV5</accession>
<dbReference type="STRING" id="645134.A0A0L0HPV5"/>
<dbReference type="OMA" id="YEWDTPA"/>
<evidence type="ECO:0000256" key="5">
    <source>
        <dbReference type="ARBA" id="ARBA00022679"/>
    </source>
</evidence>
<sequence>MLRSVRIPRPSTFHPWVPTTILRSTASTSAISSLSVLQQTRAMSHKLCMIPGPVEFDAAVTNAMATPATSHVAPDFIEKFGSALELLRKVFLAPNGQPFIVAGSGTLTWDMTAANLVEPGEDVLVVNTGVFGDWFGECLGVYGANVTHVRAPFGDRPTLEQIAEALSQKKYKLVTVTHVDTSTGVFADIKSIAKLVKEKSPETLIALDGVCSVGAEEIRQEEWGIDVVLTASQKALGTPPGLAIMVVSQRALEVAANRKAGPTTYFGSFKKWLPIMKSYEARKPSYFATPSVQLILALEVSLQQLVAQGMDTRFAKHREASKKVKDALEQWGLKLVPVNREVAANTLSAVYYPETVKGPELLQKIGSHGVVVAGGLHPQHSTKYFRVGHMNVSAVNLENHHLDKTLAAIEQSLKELGHL</sequence>
<evidence type="ECO:0000256" key="7">
    <source>
        <dbReference type="PIRSR" id="PIRSR000524-1"/>
    </source>
</evidence>
<evidence type="ECO:0000256" key="4">
    <source>
        <dbReference type="ARBA" id="ARBA00022576"/>
    </source>
</evidence>
<dbReference type="OrthoDB" id="7403325at2759"/>
<dbReference type="PANTHER" id="PTHR21152:SF24">
    <property type="entry name" value="ALANINE--GLYOXYLATE AMINOTRANSFERASE 1"/>
    <property type="match status" value="1"/>
</dbReference>
<evidence type="ECO:0000256" key="9">
    <source>
        <dbReference type="RuleBase" id="RU004075"/>
    </source>
</evidence>
<dbReference type="PROSITE" id="PS00595">
    <property type="entry name" value="AA_TRANSFER_CLASS_5"/>
    <property type="match status" value="1"/>
</dbReference>
<feature type="modified residue" description="N6-(pyridoxal phosphate)lysine" evidence="8">
    <location>
        <position position="234"/>
    </location>
</feature>
<dbReference type="PIRSF" id="PIRSF000524">
    <property type="entry name" value="SPT"/>
    <property type="match status" value="1"/>
</dbReference>
<dbReference type="RefSeq" id="XP_016611500.1">
    <property type="nucleotide sequence ID" value="XM_016749271.1"/>
</dbReference>
<protein>
    <recommendedName>
        <fullName evidence="3">alanine--glyoxylate transaminase</fullName>
        <ecNumber evidence="3">2.6.1.44</ecNumber>
    </recommendedName>
</protein>
<dbReference type="Gene3D" id="3.90.1150.10">
    <property type="entry name" value="Aspartate Aminotransferase, domain 1"/>
    <property type="match status" value="1"/>
</dbReference>
<keyword evidence="4" id="KW-0032">Aminotransferase</keyword>
<dbReference type="GO" id="GO:0019265">
    <property type="term" value="P:glycine biosynthetic process, by transamination of glyoxylate"/>
    <property type="evidence" value="ECO:0007669"/>
    <property type="project" value="EnsemblFungi"/>
</dbReference>
<evidence type="ECO:0000256" key="8">
    <source>
        <dbReference type="PIRSR" id="PIRSR000524-50"/>
    </source>
</evidence>
<keyword evidence="5" id="KW-0808">Transferase</keyword>
<evidence type="ECO:0000256" key="3">
    <source>
        <dbReference type="ARBA" id="ARBA00013049"/>
    </source>
</evidence>
<dbReference type="EMBL" id="KQ257451">
    <property type="protein sequence ID" value="KND03461.1"/>
    <property type="molecule type" value="Genomic_DNA"/>
</dbReference>
<dbReference type="InterPro" id="IPR015424">
    <property type="entry name" value="PyrdxlP-dep_Trfase"/>
</dbReference>
<dbReference type="FunFam" id="3.90.1150.10:FF:000049">
    <property type="entry name" value="Alanine-glyoxylate aminotransferase 1"/>
    <property type="match status" value="1"/>
</dbReference>
<dbReference type="InterPro" id="IPR015422">
    <property type="entry name" value="PyrdxlP-dep_Trfase_small"/>
</dbReference>
<reference evidence="12 13" key="1">
    <citation type="submission" date="2009-08" db="EMBL/GenBank/DDBJ databases">
        <title>The Genome Sequence of Spizellomyces punctatus strain DAOM BR117.</title>
        <authorList>
            <consortium name="The Broad Institute Genome Sequencing Platform"/>
            <person name="Russ C."/>
            <person name="Cuomo C."/>
            <person name="Shea T."/>
            <person name="Young S.K."/>
            <person name="Zeng Q."/>
            <person name="Koehrsen M."/>
            <person name="Haas B."/>
            <person name="Borodovsky M."/>
            <person name="Guigo R."/>
            <person name="Alvarado L."/>
            <person name="Berlin A."/>
            <person name="Bochicchio J."/>
            <person name="Borenstein D."/>
            <person name="Chapman S."/>
            <person name="Chen Z."/>
            <person name="Engels R."/>
            <person name="Freedman E."/>
            <person name="Gellesch M."/>
            <person name="Goldberg J."/>
            <person name="Griggs A."/>
            <person name="Gujja S."/>
            <person name="Heiman D."/>
            <person name="Hepburn T."/>
            <person name="Howarth C."/>
            <person name="Jen D."/>
            <person name="Larson L."/>
            <person name="Lewis B."/>
            <person name="Mehta T."/>
            <person name="Park D."/>
            <person name="Pearson M."/>
            <person name="Roberts A."/>
            <person name="Saif S."/>
            <person name="Shenoy N."/>
            <person name="Sisk P."/>
            <person name="Stolte C."/>
            <person name="Sykes S."/>
            <person name="Thomson T."/>
            <person name="Walk T."/>
            <person name="White J."/>
            <person name="Yandava C."/>
            <person name="Burger G."/>
            <person name="Gray M.W."/>
            <person name="Holland P.W.H."/>
            <person name="King N."/>
            <person name="Lang F.B.F."/>
            <person name="Roger A.J."/>
            <person name="Ruiz-Trillo I."/>
            <person name="Lander E."/>
            <person name="Nusbaum C."/>
        </authorList>
    </citation>
    <scope>NUCLEOTIDE SEQUENCE [LARGE SCALE GENOMIC DNA]</scope>
    <source>
        <strain evidence="12 13">DAOM BR117</strain>
    </source>
</reference>
<evidence type="ECO:0000256" key="6">
    <source>
        <dbReference type="ARBA" id="ARBA00022898"/>
    </source>
</evidence>
<comment type="similarity">
    <text evidence="2 9">Belongs to the class-V pyridoxal-phosphate-dependent aminotransferase family.</text>
</comment>
<dbReference type="Proteomes" id="UP000053201">
    <property type="component" value="Unassembled WGS sequence"/>
</dbReference>
<keyword evidence="13" id="KW-1185">Reference proteome</keyword>
<organism evidence="12 13">
    <name type="scientific">Spizellomyces punctatus (strain DAOM BR117)</name>
    <dbReference type="NCBI Taxonomy" id="645134"/>
    <lineage>
        <taxon>Eukaryota</taxon>
        <taxon>Fungi</taxon>
        <taxon>Fungi incertae sedis</taxon>
        <taxon>Chytridiomycota</taxon>
        <taxon>Chytridiomycota incertae sedis</taxon>
        <taxon>Chytridiomycetes</taxon>
        <taxon>Spizellomycetales</taxon>
        <taxon>Spizellomycetaceae</taxon>
        <taxon>Spizellomyces</taxon>
    </lineage>
</organism>
<dbReference type="EC" id="2.6.1.44" evidence="3"/>
<dbReference type="SUPFAM" id="SSF53383">
    <property type="entry name" value="PLP-dependent transferases"/>
    <property type="match status" value="1"/>
</dbReference>
<evidence type="ECO:0000313" key="13">
    <source>
        <dbReference type="Proteomes" id="UP000053201"/>
    </source>
</evidence>
<dbReference type="GO" id="GO:0008453">
    <property type="term" value="F:alanine-glyoxylate transaminase activity"/>
    <property type="evidence" value="ECO:0007669"/>
    <property type="project" value="UniProtKB-EC"/>
</dbReference>
<evidence type="ECO:0000259" key="11">
    <source>
        <dbReference type="Pfam" id="PF00266"/>
    </source>
</evidence>
<name>A0A0L0HPV5_SPIPD</name>
<dbReference type="GO" id="GO:0005777">
    <property type="term" value="C:peroxisome"/>
    <property type="evidence" value="ECO:0007669"/>
    <property type="project" value="TreeGrafter"/>
</dbReference>
<evidence type="ECO:0000313" key="12">
    <source>
        <dbReference type="EMBL" id="KND03461.1"/>
    </source>
</evidence>
<dbReference type="eggNOG" id="KOG2862">
    <property type="taxonomic scope" value="Eukaryota"/>
</dbReference>
<dbReference type="InterPro" id="IPR020578">
    <property type="entry name" value="Aminotrans_V_PyrdxlP_BS"/>
</dbReference>
<dbReference type="PANTHER" id="PTHR21152">
    <property type="entry name" value="AMINOTRANSFERASE CLASS V"/>
    <property type="match status" value="1"/>
</dbReference>
<dbReference type="GO" id="GO:0004760">
    <property type="term" value="F:L-serine-pyruvate transaminase activity"/>
    <property type="evidence" value="ECO:0007669"/>
    <property type="project" value="TreeGrafter"/>
</dbReference>
<dbReference type="InParanoid" id="A0A0L0HPV5"/>